<evidence type="ECO:0000313" key="4">
    <source>
        <dbReference type="EMBL" id="ROR95969.1"/>
    </source>
</evidence>
<comment type="caution">
    <text evidence="4">The sequence shown here is derived from an EMBL/GenBank/DDBJ whole genome shotgun (WGS) entry which is preliminary data.</text>
</comment>
<feature type="domain" description="LytR/CpsA/Psr regulator C-terminal" evidence="3">
    <location>
        <begin position="124"/>
        <end position="208"/>
    </location>
</feature>
<sequence>MAEDTYPFPDDEFDELGRQRVPQGVHRAPRPWWRVWGPLIAVVVLAPLLAWGLVRIAAGGGDDGAAPTTPSITATDGTPTDAATDGTEPAPEESTGAGEGETSEEPTPEETATEPEPEPVDRAVAVSVLNGASVQGLAGRTQEKLAGLGWSNITSGNYQSAQPEVSTVFFRDESLRAAAEAVASELGIAQVSELADVASITVVLRSDFAE</sequence>
<dbReference type="OrthoDB" id="5147502at2"/>
<dbReference type="RefSeq" id="WP_123738206.1">
    <property type="nucleotide sequence ID" value="NZ_CALFQU010000036.1"/>
</dbReference>
<gene>
    <name evidence="4" type="ORF">EDD28_0538</name>
</gene>
<keyword evidence="2" id="KW-1133">Transmembrane helix</keyword>
<protein>
    <submittedName>
        <fullName evidence="4">LytR cell envelope-related transcriptional attenuator</fullName>
    </submittedName>
</protein>
<keyword evidence="5" id="KW-1185">Reference proteome</keyword>
<feature type="compositionally biased region" description="Low complexity" evidence="1">
    <location>
        <begin position="73"/>
        <end position="96"/>
    </location>
</feature>
<organism evidence="4 5">
    <name type="scientific">Salana multivorans</name>
    <dbReference type="NCBI Taxonomy" id="120377"/>
    <lineage>
        <taxon>Bacteria</taxon>
        <taxon>Bacillati</taxon>
        <taxon>Actinomycetota</taxon>
        <taxon>Actinomycetes</taxon>
        <taxon>Micrococcales</taxon>
        <taxon>Beutenbergiaceae</taxon>
        <taxon>Salana</taxon>
    </lineage>
</organism>
<proteinExistence type="predicted"/>
<feature type="region of interest" description="Disordered" evidence="1">
    <location>
        <begin position="63"/>
        <end position="119"/>
    </location>
</feature>
<dbReference type="EMBL" id="RKHQ01000001">
    <property type="protein sequence ID" value="ROR95969.1"/>
    <property type="molecule type" value="Genomic_DNA"/>
</dbReference>
<dbReference type="Gene3D" id="3.30.70.2390">
    <property type="match status" value="1"/>
</dbReference>
<evidence type="ECO:0000256" key="2">
    <source>
        <dbReference type="SAM" id="Phobius"/>
    </source>
</evidence>
<evidence type="ECO:0000256" key="1">
    <source>
        <dbReference type="SAM" id="MobiDB-lite"/>
    </source>
</evidence>
<feature type="transmembrane region" description="Helical" evidence="2">
    <location>
        <begin position="35"/>
        <end position="54"/>
    </location>
</feature>
<reference evidence="4 5" key="1">
    <citation type="submission" date="2018-11" db="EMBL/GenBank/DDBJ databases">
        <title>Sequencing the genomes of 1000 actinobacteria strains.</title>
        <authorList>
            <person name="Klenk H.-P."/>
        </authorList>
    </citation>
    <scope>NUCLEOTIDE SEQUENCE [LARGE SCALE GENOMIC DNA]</scope>
    <source>
        <strain evidence="4 5">DSM 13521</strain>
    </source>
</reference>
<evidence type="ECO:0000259" key="3">
    <source>
        <dbReference type="Pfam" id="PF13399"/>
    </source>
</evidence>
<keyword evidence="2" id="KW-0472">Membrane</keyword>
<feature type="compositionally biased region" description="Acidic residues" evidence="1">
    <location>
        <begin position="101"/>
        <end position="118"/>
    </location>
</feature>
<accession>A0A3N2D859</accession>
<dbReference type="Proteomes" id="UP000275356">
    <property type="component" value="Unassembled WGS sequence"/>
</dbReference>
<dbReference type="InterPro" id="IPR027381">
    <property type="entry name" value="LytR/CpsA/Psr_C"/>
</dbReference>
<dbReference type="Pfam" id="PF13399">
    <property type="entry name" value="LytR_C"/>
    <property type="match status" value="1"/>
</dbReference>
<keyword evidence="2" id="KW-0812">Transmembrane</keyword>
<name>A0A3N2D859_9MICO</name>
<dbReference type="AlphaFoldDB" id="A0A3N2D859"/>
<evidence type="ECO:0000313" key="5">
    <source>
        <dbReference type="Proteomes" id="UP000275356"/>
    </source>
</evidence>